<dbReference type="Proteomes" id="UP000785679">
    <property type="component" value="Unassembled WGS sequence"/>
</dbReference>
<dbReference type="InterPro" id="IPR023393">
    <property type="entry name" value="START-like_dom_sf"/>
</dbReference>
<comment type="caution">
    <text evidence="2">The sequence shown here is derived from an EMBL/GenBank/DDBJ whole genome shotgun (WGS) entry which is preliminary data.</text>
</comment>
<feature type="region of interest" description="Disordered" evidence="1">
    <location>
        <begin position="149"/>
        <end position="179"/>
    </location>
</feature>
<sequence>MGHCVSTNSASSKRAGGTPGSNKRTMDQHHQNTQTSNDNEHIREVLESNYIIAKEFLGGKQQKSFSRTSTAAFTVEVVTPNTHLKEPKPLVQQHKHHHHHHLHTTPQKMSSKRRHSSQRKEHPSVLDLSDIEVPAENRLQIHLGISPVKRRKQSGEQQCFHFETEPAKERSSSKRKSEYPQLRASIVIPPVVPFALLLKGTSDLEDEAELMAQAGLSLRVAPTSVQQQNRNGQQQYQSSEHNNADQIIKTEFIQESSGSSSESSVSLDRIQDNDEEDEEAGSFDSAGHRVLIRQPLLKPKTERQILRDNLLALFLDLIENRTQYPIELEMKKLSGCTVRRRAVDSGIDQFILERTDMGVLPWQFMSLLRRQEDFVKTNKRTKRFDMLELEQHDDMSEPVEIFSSILKSPTILISERTFIDAKYVWPEDNIAIMSSQGMDAFREIYQERFSQKDVTYGYDLMTAFKFEAVCDAGGVPQGTRVAFVSQSDFGGSVPKSLVQRVAPKEICGFLDEIVQAAKKVTSQ</sequence>
<gene>
    <name evidence="2" type="ORF">FGO68_gene8835</name>
</gene>
<organism evidence="2 3">
    <name type="scientific">Halteria grandinella</name>
    <dbReference type="NCBI Taxonomy" id="5974"/>
    <lineage>
        <taxon>Eukaryota</taxon>
        <taxon>Sar</taxon>
        <taxon>Alveolata</taxon>
        <taxon>Ciliophora</taxon>
        <taxon>Intramacronucleata</taxon>
        <taxon>Spirotrichea</taxon>
        <taxon>Stichotrichia</taxon>
        <taxon>Sporadotrichida</taxon>
        <taxon>Halteriidae</taxon>
        <taxon>Halteria</taxon>
    </lineage>
</organism>
<feature type="region of interest" description="Disordered" evidence="1">
    <location>
        <begin position="89"/>
        <end position="127"/>
    </location>
</feature>
<feature type="compositionally biased region" description="Polar residues" evidence="1">
    <location>
        <begin position="1"/>
        <end position="12"/>
    </location>
</feature>
<evidence type="ECO:0000313" key="2">
    <source>
        <dbReference type="EMBL" id="TNV80609.1"/>
    </source>
</evidence>
<feature type="region of interest" description="Disordered" evidence="1">
    <location>
        <begin position="222"/>
        <end position="242"/>
    </location>
</feature>
<feature type="region of interest" description="Disordered" evidence="1">
    <location>
        <begin position="1"/>
        <end position="41"/>
    </location>
</feature>
<dbReference type="SUPFAM" id="SSF55961">
    <property type="entry name" value="Bet v1-like"/>
    <property type="match status" value="1"/>
</dbReference>
<dbReference type="EMBL" id="RRYP01007285">
    <property type="protein sequence ID" value="TNV80609.1"/>
    <property type="molecule type" value="Genomic_DNA"/>
</dbReference>
<dbReference type="Gene3D" id="3.30.530.20">
    <property type="match status" value="1"/>
</dbReference>
<feature type="compositionally biased region" description="Basic residues" evidence="1">
    <location>
        <begin position="93"/>
        <end position="103"/>
    </location>
</feature>
<name>A0A8J8NTU7_HALGN</name>
<accession>A0A8J8NTU7</accession>
<evidence type="ECO:0000313" key="3">
    <source>
        <dbReference type="Proteomes" id="UP000785679"/>
    </source>
</evidence>
<feature type="compositionally biased region" description="Low complexity" evidence="1">
    <location>
        <begin position="226"/>
        <end position="237"/>
    </location>
</feature>
<feature type="compositionally biased region" description="Basic and acidic residues" evidence="1">
    <location>
        <begin position="162"/>
        <end position="178"/>
    </location>
</feature>
<feature type="region of interest" description="Disordered" evidence="1">
    <location>
        <begin position="254"/>
        <end position="285"/>
    </location>
</feature>
<proteinExistence type="predicted"/>
<feature type="compositionally biased region" description="Low complexity" evidence="1">
    <location>
        <begin position="255"/>
        <end position="266"/>
    </location>
</feature>
<keyword evidence="3" id="KW-1185">Reference proteome</keyword>
<reference evidence="2" key="1">
    <citation type="submission" date="2019-06" db="EMBL/GenBank/DDBJ databases">
        <authorList>
            <person name="Zheng W."/>
        </authorList>
    </citation>
    <scope>NUCLEOTIDE SEQUENCE</scope>
    <source>
        <strain evidence="2">QDHG01</strain>
    </source>
</reference>
<evidence type="ECO:0000256" key="1">
    <source>
        <dbReference type="SAM" id="MobiDB-lite"/>
    </source>
</evidence>
<dbReference type="AlphaFoldDB" id="A0A8J8NTU7"/>
<protein>
    <submittedName>
        <fullName evidence="2">Uncharacterized protein</fullName>
    </submittedName>
</protein>